<proteinExistence type="predicted"/>
<dbReference type="InterPro" id="IPR013762">
    <property type="entry name" value="Integrase-like_cat_sf"/>
</dbReference>
<feature type="domain" description="Core-binding (CB)" evidence="5">
    <location>
        <begin position="1"/>
        <end position="78"/>
    </location>
</feature>
<organism evidence="6 7">
    <name type="scientific">Actinoplanes palleronii</name>
    <dbReference type="NCBI Taxonomy" id="113570"/>
    <lineage>
        <taxon>Bacteria</taxon>
        <taxon>Bacillati</taxon>
        <taxon>Actinomycetota</taxon>
        <taxon>Actinomycetes</taxon>
        <taxon>Micromonosporales</taxon>
        <taxon>Micromonosporaceae</taxon>
        <taxon>Actinoplanes</taxon>
    </lineage>
</organism>
<gene>
    <name evidence="6" type="ORF">Apa02nite_015310</name>
</gene>
<reference evidence="6 7" key="1">
    <citation type="submission" date="2021-01" db="EMBL/GenBank/DDBJ databases">
        <title>Whole genome shotgun sequence of Actinoplanes palleronii NBRC 14916.</title>
        <authorList>
            <person name="Komaki H."/>
            <person name="Tamura T."/>
        </authorList>
    </citation>
    <scope>NUCLEOTIDE SEQUENCE [LARGE SCALE GENOMIC DNA]</scope>
    <source>
        <strain evidence="6 7">NBRC 14916</strain>
    </source>
</reference>
<dbReference type="RefSeq" id="WP_203824417.1">
    <property type="nucleotide sequence ID" value="NZ_BAAATY010000008.1"/>
</dbReference>
<sequence length="271" mass="30908">MTTDLIADYEQHLKNRRRAEVTIEGYIGLLRRMDRELPAGLTSATTDELHAWVFTNDRAVSTLQHYITVAKGFTRWATDPREPALDYDAAAELPQLSVSVRRPVRAATGVQVADILDRAGEPYIDLFIPAAFGGLRCVEIHRLWREHMTQEETRIYGKGGKYRSVATHPRTWAHFKDRPDGPIARDREGKRLTRDQVIHWGNNRLARMGYDGQLTMHSLRKYFGTQVYELSGRDIRVAQELLGHSYVTTTQKYVAVSKERSTSAVLAMDLP</sequence>
<name>A0ABQ4B430_9ACTN</name>
<dbReference type="EMBL" id="BOMS01000018">
    <property type="protein sequence ID" value="GIE65423.1"/>
    <property type="molecule type" value="Genomic_DNA"/>
</dbReference>
<evidence type="ECO:0000256" key="1">
    <source>
        <dbReference type="ARBA" id="ARBA00023125"/>
    </source>
</evidence>
<keyword evidence="2" id="KW-0233">DNA recombination</keyword>
<evidence type="ECO:0000313" key="6">
    <source>
        <dbReference type="EMBL" id="GIE65423.1"/>
    </source>
</evidence>
<dbReference type="InterPro" id="IPR002104">
    <property type="entry name" value="Integrase_catalytic"/>
</dbReference>
<dbReference type="InterPro" id="IPR044068">
    <property type="entry name" value="CB"/>
</dbReference>
<keyword evidence="7" id="KW-1185">Reference proteome</keyword>
<evidence type="ECO:0000259" key="4">
    <source>
        <dbReference type="PROSITE" id="PS51898"/>
    </source>
</evidence>
<accession>A0ABQ4B430</accession>
<evidence type="ECO:0000256" key="3">
    <source>
        <dbReference type="PROSITE-ProRule" id="PRU01248"/>
    </source>
</evidence>
<evidence type="ECO:0008006" key="8">
    <source>
        <dbReference type="Google" id="ProtNLM"/>
    </source>
</evidence>
<dbReference type="PROSITE" id="PS51898">
    <property type="entry name" value="TYR_RECOMBINASE"/>
    <property type="match status" value="1"/>
</dbReference>
<dbReference type="Pfam" id="PF00589">
    <property type="entry name" value="Phage_integrase"/>
    <property type="match status" value="1"/>
</dbReference>
<evidence type="ECO:0000313" key="7">
    <source>
        <dbReference type="Proteomes" id="UP000624709"/>
    </source>
</evidence>
<protein>
    <recommendedName>
        <fullName evidence="8">Integrase</fullName>
    </recommendedName>
</protein>
<dbReference type="SUPFAM" id="SSF56349">
    <property type="entry name" value="DNA breaking-rejoining enzymes"/>
    <property type="match status" value="1"/>
</dbReference>
<evidence type="ECO:0000256" key="2">
    <source>
        <dbReference type="ARBA" id="ARBA00023172"/>
    </source>
</evidence>
<evidence type="ECO:0000259" key="5">
    <source>
        <dbReference type="PROSITE" id="PS51900"/>
    </source>
</evidence>
<feature type="domain" description="Tyr recombinase" evidence="4">
    <location>
        <begin position="102"/>
        <end position="266"/>
    </location>
</feature>
<comment type="caution">
    <text evidence="6">The sequence shown here is derived from an EMBL/GenBank/DDBJ whole genome shotgun (WGS) entry which is preliminary data.</text>
</comment>
<dbReference type="Proteomes" id="UP000624709">
    <property type="component" value="Unassembled WGS sequence"/>
</dbReference>
<dbReference type="PROSITE" id="PS51900">
    <property type="entry name" value="CB"/>
    <property type="match status" value="1"/>
</dbReference>
<keyword evidence="1 3" id="KW-0238">DNA-binding</keyword>
<dbReference type="Gene3D" id="1.10.443.10">
    <property type="entry name" value="Intergrase catalytic core"/>
    <property type="match status" value="1"/>
</dbReference>
<dbReference type="InterPro" id="IPR011010">
    <property type="entry name" value="DNA_brk_join_enz"/>
</dbReference>